<dbReference type="GO" id="GO:0003700">
    <property type="term" value="F:DNA-binding transcription factor activity"/>
    <property type="evidence" value="ECO:0007669"/>
    <property type="project" value="UniProtKB-UniRule"/>
</dbReference>
<dbReference type="EMBL" id="AFHG01000028">
    <property type="protein sequence ID" value="EGK73521.1"/>
    <property type="molecule type" value="Genomic_DNA"/>
</dbReference>
<evidence type="ECO:0000313" key="9">
    <source>
        <dbReference type="EMBL" id="EGK73521.1"/>
    </source>
</evidence>
<proteinExistence type="inferred from homology"/>
<comment type="subcellular location">
    <subcellularLocation>
        <location evidence="7">Cytoplasm</location>
        <location evidence="7">Nucleoid</location>
    </subcellularLocation>
</comment>
<dbReference type="STRING" id="1000565.METUNv1_00148"/>
<keyword evidence="10" id="KW-1185">Reference proteome</keyword>
<evidence type="ECO:0000256" key="3">
    <source>
        <dbReference type="ARBA" id="ARBA00022737"/>
    </source>
</evidence>
<name>F5R770_METUF</name>
<comment type="subunit">
    <text evidence="7">Forms oligomers.</text>
</comment>
<sequence length="141" mass="15949">MDDKHRIVIPARPRKKLMDMCEGEVVMTARTREHILLYPLPEFEALLARLDQLPDLDQASNDFKLSFTANARDETIDRAGRLLLGADLRERAGLTKGVMLVGRGNRFELWDEARWNAEAAARDAREGAVPLPSEVTGSFRF</sequence>
<dbReference type="GO" id="GO:2000143">
    <property type="term" value="P:negative regulation of DNA-templated transcription initiation"/>
    <property type="evidence" value="ECO:0007669"/>
    <property type="project" value="TreeGrafter"/>
</dbReference>
<evidence type="ECO:0000259" key="8">
    <source>
        <dbReference type="PROSITE" id="PS51740"/>
    </source>
</evidence>
<reference evidence="9 10" key="1">
    <citation type="journal article" date="2011" name="J. Bacteriol.">
        <title>Genome sequence of Methyloversatilis universalis FAM5T, a methylotrophic representative of the order Rhodocyclales.</title>
        <authorList>
            <person name="Kittichotirat W."/>
            <person name="Good N.M."/>
            <person name="Hall R."/>
            <person name="Bringel F."/>
            <person name="Lajus A."/>
            <person name="Medigue C."/>
            <person name="Smalley N.E."/>
            <person name="Beck D."/>
            <person name="Bumgarner R."/>
            <person name="Vuilleumier S."/>
            <person name="Kalyuzhnaya M.G."/>
        </authorList>
    </citation>
    <scope>NUCLEOTIDE SEQUENCE [LARGE SCALE GENOMIC DNA]</scope>
    <source>
        <strain evidence="10">ATCC BAA-1314 / JCM 13912 / FAM5</strain>
    </source>
</reference>
<dbReference type="PANTHER" id="PTHR34701:SF1">
    <property type="entry name" value="TRANSCRIPTIONAL REGULATOR MRAZ"/>
    <property type="match status" value="1"/>
</dbReference>
<keyword evidence="3" id="KW-0677">Repeat</keyword>
<feature type="domain" description="SpoVT-AbrB" evidence="8">
    <location>
        <begin position="71"/>
        <end position="114"/>
    </location>
</feature>
<evidence type="ECO:0000313" key="10">
    <source>
        <dbReference type="Proteomes" id="UP000005019"/>
    </source>
</evidence>
<dbReference type="CDD" id="cd16321">
    <property type="entry name" value="MraZ_C"/>
    <property type="match status" value="1"/>
</dbReference>
<keyword evidence="2 7" id="KW-0963">Cytoplasm</keyword>
<dbReference type="PANTHER" id="PTHR34701">
    <property type="entry name" value="TRANSCRIPTIONAL REGULATOR MRAZ"/>
    <property type="match status" value="1"/>
</dbReference>
<evidence type="ECO:0000256" key="1">
    <source>
        <dbReference type="ARBA" id="ARBA00013860"/>
    </source>
</evidence>
<dbReference type="InterPro" id="IPR035644">
    <property type="entry name" value="MraZ_C"/>
</dbReference>
<comment type="similarity">
    <text evidence="7">Belongs to the MraZ family.</text>
</comment>
<evidence type="ECO:0000256" key="7">
    <source>
        <dbReference type="HAMAP-Rule" id="MF_01008"/>
    </source>
</evidence>
<dbReference type="Pfam" id="PF02381">
    <property type="entry name" value="MraZ"/>
    <property type="match status" value="2"/>
</dbReference>
<dbReference type="InterPro" id="IPR035642">
    <property type="entry name" value="MraZ_N"/>
</dbReference>
<dbReference type="InterPro" id="IPR003444">
    <property type="entry name" value="MraZ"/>
</dbReference>
<evidence type="ECO:0000256" key="4">
    <source>
        <dbReference type="ARBA" id="ARBA00023015"/>
    </source>
</evidence>
<dbReference type="GO" id="GO:0005737">
    <property type="term" value="C:cytoplasm"/>
    <property type="evidence" value="ECO:0007669"/>
    <property type="project" value="UniProtKB-UniRule"/>
</dbReference>
<evidence type="ECO:0000256" key="2">
    <source>
        <dbReference type="ARBA" id="ARBA00022490"/>
    </source>
</evidence>
<organism evidence="9 10">
    <name type="scientific">Methyloversatilis universalis (strain ATCC BAA-1314 / DSM 25237 / JCM 13912 / CCUG 52030 / FAM5)</name>
    <dbReference type="NCBI Taxonomy" id="1000565"/>
    <lineage>
        <taxon>Bacteria</taxon>
        <taxon>Pseudomonadati</taxon>
        <taxon>Pseudomonadota</taxon>
        <taxon>Betaproteobacteria</taxon>
        <taxon>Nitrosomonadales</taxon>
        <taxon>Sterolibacteriaceae</taxon>
        <taxon>Methyloversatilis</taxon>
    </lineage>
</organism>
<dbReference type="InterPro" id="IPR020603">
    <property type="entry name" value="MraZ_dom"/>
</dbReference>
<protein>
    <recommendedName>
        <fullName evidence="1 7">Transcriptional regulator MraZ</fullName>
    </recommendedName>
</protein>
<dbReference type="Proteomes" id="UP000005019">
    <property type="component" value="Unassembled WGS sequence"/>
</dbReference>
<dbReference type="PROSITE" id="PS51740">
    <property type="entry name" value="SPOVT_ABRB"/>
    <property type="match status" value="2"/>
</dbReference>
<keyword evidence="4 7" id="KW-0805">Transcription regulation</keyword>
<dbReference type="CDD" id="cd16320">
    <property type="entry name" value="MraZ_N"/>
    <property type="match status" value="1"/>
</dbReference>
<dbReference type="InterPro" id="IPR037914">
    <property type="entry name" value="SpoVT-AbrB_sf"/>
</dbReference>
<dbReference type="Gene3D" id="3.40.1550.20">
    <property type="entry name" value="Transcriptional regulator MraZ domain"/>
    <property type="match status" value="1"/>
</dbReference>
<dbReference type="AlphaFoldDB" id="F5R770"/>
<evidence type="ECO:0000256" key="5">
    <source>
        <dbReference type="ARBA" id="ARBA00023125"/>
    </source>
</evidence>
<keyword evidence="5 7" id="KW-0238">DNA-binding</keyword>
<accession>F5R770</accession>
<dbReference type="SUPFAM" id="SSF89447">
    <property type="entry name" value="AbrB/MazE/MraZ-like"/>
    <property type="match status" value="1"/>
</dbReference>
<comment type="caution">
    <text evidence="9">The sequence shown here is derived from an EMBL/GenBank/DDBJ whole genome shotgun (WGS) entry which is preliminary data.</text>
</comment>
<dbReference type="GO" id="GO:0009295">
    <property type="term" value="C:nucleoid"/>
    <property type="evidence" value="ECO:0007669"/>
    <property type="project" value="UniProtKB-SubCell"/>
</dbReference>
<dbReference type="InterPro" id="IPR038619">
    <property type="entry name" value="MraZ_sf"/>
</dbReference>
<dbReference type="HAMAP" id="MF_01008">
    <property type="entry name" value="MraZ"/>
    <property type="match status" value="1"/>
</dbReference>
<evidence type="ECO:0000256" key="6">
    <source>
        <dbReference type="ARBA" id="ARBA00023163"/>
    </source>
</evidence>
<gene>
    <name evidence="7" type="primary">mraZ</name>
    <name evidence="9" type="ORF">METUNv1_00148</name>
</gene>
<dbReference type="GO" id="GO:0000976">
    <property type="term" value="F:transcription cis-regulatory region binding"/>
    <property type="evidence" value="ECO:0007669"/>
    <property type="project" value="TreeGrafter"/>
</dbReference>
<feature type="domain" description="SpoVT-AbrB" evidence="8">
    <location>
        <begin position="1"/>
        <end position="42"/>
    </location>
</feature>
<keyword evidence="6 7" id="KW-0804">Transcription</keyword>
<dbReference type="InterPro" id="IPR007159">
    <property type="entry name" value="SpoVT-AbrB_dom"/>
</dbReference>
<dbReference type="eggNOG" id="COG2001">
    <property type="taxonomic scope" value="Bacteria"/>
</dbReference>